<evidence type="ECO:0000313" key="1">
    <source>
        <dbReference type="EMBL" id="JAH49826.1"/>
    </source>
</evidence>
<reference evidence="1" key="1">
    <citation type="submission" date="2014-11" db="EMBL/GenBank/DDBJ databases">
        <authorList>
            <person name="Amaro Gonzalez C."/>
        </authorList>
    </citation>
    <scope>NUCLEOTIDE SEQUENCE</scope>
</reference>
<dbReference type="AlphaFoldDB" id="A0A0E9T883"/>
<accession>A0A0E9T883</accession>
<sequence length="46" mass="5401">MHCFSEFKILDCKHSTQKYFQIQYIHKCSNQTSPFSPFCDYAGCST</sequence>
<dbReference type="EMBL" id="GBXM01058751">
    <property type="protein sequence ID" value="JAH49826.1"/>
    <property type="molecule type" value="Transcribed_RNA"/>
</dbReference>
<name>A0A0E9T883_ANGAN</name>
<proteinExistence type="predicted"/>
<protein>
    <submittedName>
        <fullName evidence="1">Uncharacterized protein</fullName>
    </submittedName>
</protein>
<organism evidence="1">
    <name type="scientific">Anguilla anguilla</name>
    <name type="common">European freshwater eel</name>
    <name type="synonym">Muraena anguilla</name>
    <dbReference type="NCBI Taxonomy" id="7936"/>
    <lineage>
        <taxon>Eukaryota</taxon>
        <taxon>Metazoa</taxon>
        <taxon>Chordata</taxon>
        <taxon>Craniata</taxon>
        <taxon>Vertebrata</taxon>
        <taxon>Euteleostomi</taxon>
        <taxon>Actinopterygii</taxon>
        <taxon>Neopterygii</taxon>
        <taxon>Teleostei</taxon>
        <taxon>Anguilliformes</taxon>
        <taxon>Anguillidae</taxon>
        <taxon>Anguilla</taxon>
    </lineage>
</organism>
<reference evidence="1" key="2">
    <citation type="journal article" date="2015" name="Fish Shellfish Immunol.">
        <title>Early steps in the European eel (Anguilla anguilla)-Vibrio vulnificus interaction in the gills: Role of the RtxA13 toxin.</title>
        <authorList>
            <person name="Callol A."/>
            <person name="Pajuelo D."/>
            <person name="Ebbesson L."/>
            <person name="Teles M."/>
            <person name="MacKenzie S."/>
            <person name="Amaro C."/>
        </authorList>
    </citation>
    <scope>NUCLEOTIDE SEQUENCE</scope>
</reference>